<dbReference type="AlphaFoldDB" id="A0A1T4LQG9"/>
<evidence type="ECO:0000256" key="2">
    <source>
        <dbReference type="HAMAP-Rule" id="MF_00795"/>
    </source>
</evidence>
<name>A0A1T4LQG9_9ACTN</name>
<evidence type="ECO:0000256" key="1">
    <source>
        <dbReference type="ARBA" id="ARBA00007768"/>
    </source>
</evidence>
<gene>
    <name evidence="2" type="primary">cutC</name>
    <name evidence="3" type="ORF">SAMN02745673_00781</name>
</gene>
<dbReference type="Pfam" id="PF03932">
    <property type="entry name" value="CutC"/>
    <property type="match status" value="1"/>
</dbReference>
<reference evidence="3 4" key="1">
    <citation type="submission" date="2017-02" db="EMBL/GenBank/DDBJ databases">
        <authorList>
            <person name="Peterson S.W."/>
        </authorList>
    </citation>
    <scope>NUCLEOTIDE SEQUENCE [LARGE SCALE GENOMIC DNA]</scope>
    <source>
        <strain evidence="3 4">DSM 45154</strain>
    </source>
</reference>
<dbReference type="EMBL" id="FUWS01000002">
    <property type="protein sequence ID" value="SJZ56887.1"/>
    <property type="molecule type" value="Genomic_DNA"/>
</dbReference>
<dbReference type="Proteomes" id="UP000190637">
    <property type="component" value="Unassembled WGS sequence"/>
</dbReference>
<dbReference type="PANTHER" id="PTHR12598:SF0">
    <property type="entry name" value="COPPER HOMEOSTASIS PROTEIN CUTC HOMOLOG"/>
    <property type="match status" value="1"/>
</dbReference>
<dbReference type="PANTHER" id="PTHR12598">
    <property type="entry name" value="COPPER HOMEOSTASIS PROTEIN CUTC"/>
    <property type="match status" value="1"/>
</dbReference>
<dbReference type="HAMAP" id="MF_00795">
    <property type="entry name" value="CutC"/>
    <property type="match status" value="1"/>
</dbReference>
<dbReference type="SUPFAM" id="SSF110395">
    <property type="entry name" value="CutC-like"/>
    <property type="match status" value="1"/>
</dbReference>
<sequence length="250" mass="26402">MTLRFEICVDGVEGALIAERAGADRVELCSALSEGGLTPSLGTVEETLAATSRIRVHPIVRPRGGDFVYDRHEVAAMERDVWAFATAGVPGVVIGALTPEGKVDRPAVERLVAAAQGLSVTFHRAFDMAADPFSTLEELIDLGVQRVLTSGQEATAPAGAPLISELVRHAGGRISIMPGGGVDERTAADLVARTGVDELHFSGMETVPVPVAHRNPRVRMATAAPVDETERRVSSPRRIAAIMAAAREQA</sequence>
<keyword evidence="4" id="KW-1185">Reference proteome</keyword>
<dbReference type="RefSeq" id="WP_078760203.1">
    <property type="nucleotide sequence ID" value="NZ_FUWS01000002.1"/>
</dbReference>
<dbReference type="InterPro" id="IPR036822">
    <property type="entry name" value="CutC-like_dom_sf"/>
</dbReference>
<protein>
    <recommendedName>
        <fullName evidence="2">PF03932 family protein CutC</fullName>
    </recommendedName>
</protein>
<dbReference type="GO" id="GO:0005507">
    <property type="term" value="F:copper ion binding"/>
    <property type="evidence" value="ECO:0007669"/>
    <property type="project" value="TreeGrafter"/>
</dbReference>
<accession>A0A1T4LQG9</accession>
<evidence type="ECO:0000313" key="4">
    <source>
        <dbReference type="Proteomes" id="UP000190637"/>
    </source>
</evidence>
<organism evidence="3 4">
    <name type="scientific">Marinactinospora thermotolerans DSM 45154</name>
    <dbReference type="NCBI Taxonomy" id="1122192"/>
    <lineage>
        <taxon>Bacteria</taxon>
        <taxon>Bacillati</taxon>
        <taxon>Actinomycetota</taxon>
        <taxon>Actinomycetes</taxon>
        <taxon>Streptosporangiales</taxon>
        <taxon>Nocardiopsidaceae</taxon>
        <taxon>Marinactinospora</taxon>
    </lineage>
</organism>
<dbReference type="GO" id="GO:0005737">
    <property type="term" value="C:cytoplasm"/>
    <property type="evidence" value="ECO:0007669"/>
    <property type="project" value="UniProtKB-SubCell"/>
</dbReference>
<keyword evidence="2" id="KW-0963">Cytoplasm</keyword>
<proteinExistence type="inferred from homology"/>
<dbReference type="Gene3D" id="3.20.20.380">
    <property type="entry name" value="Copper homeostasis (CutC) domain"/>
    <property type="match status" value="1"/>
</dbReference>
<dbReference type="InterPro" id="IPR005627">
    <property type="entry name" value="CutC-like"/>
</dbReference>
<comment type="similarity">
    <text evidence="1 2">Belongs to the CutC family.</text>
</comment>
<dbReference type="FunFam" id="3.20.20.380:FF:000001">
    <property type="entry name" value="Copper homeostasis protein CutC"/>
    <property type="match status" value="1"/>
</dbReference>
<evidence type="ECO:0000313" key="3">
    <source>
        <dbReference type="EMBL" id="SJZ56887.1"/>
    </source>
</evidence>
<comment type="subcellular location">
    <subcellularLocation>
        <location evidence="2">Cytoplasm</location>
    </subcellularLocation>
</comment>
<dbReference type="OrthoDB" id="9815677at2"/>
<comment type="caution">
    <text evidence="2">Once thought to be involved in copper homeostasis, experiments in E.coli have shown this is not the case.</text>
</comment>
<dbReference type="STRING" id="1122192.SAMN02745673_00781"/>